<keyword evidence="2" id="KW-1185">Reference proteome</keyword>
<dbReference type="AlphaFoldDB" id="A0A392TGA4"/>
<dbReference type="EMBL" id="LXQA010576336">
    <property type="protein sequence ID" value="MCI60151.1"/>
    <property type="molecule type" value="Genomic_DNA"/>
</dbReference>
<protein>
    <submittedName>
        <fullName evidence="1">Uncharacterized protein</fullName>
    </submittedName>
</protein>
<feature type="non-terminal residue" evidence="1">
    <location>
        <position position="1"/>
    </location>
</feature>
<organism evidence="1 2">
    <name type="scientific">Trifolium medium</name>
    <dbReference type="NCBI Taxonomy" id="97028"/>
    <lineage>
        <taxon>Eukaryota</taxon>
        <taxon>Viridiplantae</taxon>
        <taxon>Streptophyta</taxon>
        <taxon>Embryophyta</taxon>
        <taxon>Tracheophyta</taxon>
        <taxon>Spermatophyta</taxon>
        <taxon>Magnoliopsida</taxon>
        <taxon>eudicotyledons</taxon>
        <taxon>Gunneridae</taxon>
        <taxon>Pentapetalae</taxon>
        <taxon>rosids</taxon>
        <taxon>fabids</taxon>
        <taxon>Fabales</taxon>
        <taxon>Fabaceae</taxon>
        <taxon>Papilionoideae</taxon>
        <taxon>50 kb inversion clade</taxon>
        <taxon>NPAAA clade</taxon>
        <taxon>Hologalegina</taxon>
        <taxon>IRL clade</taxon>
        <taxon>Trifolieae</taxon>
        <taxon>Trifolium</taxon>
    </lineage>
</organism>
<reference evidence="1 2" key="1">
    <citation type="journal article" date="2018" name="Front. Plant Sci.">
        <title>Red Clover (Trifolium pratense) and Zigzag Clover (T. medium) - A Picture of Genomic Similarities and Differences.</title>
        <authorList>
            <person name="Dluhosova J."/>
            <person name="Istvanek J."/>
            <person name="Nedelnik J."/>
            <person name="Repkova J."/>
        </authorList>
    </citation>
    <scope>NUCLEOTIDE SEQUENCE [LARGE SCALE GENOMIC DNA]</scope>
    <source>
        <strain evidence="2">cv. 10/8</strain>
        <tissue evidence="1">Leaf</tissue>
    </source>
</reference>
<comment type="caution">
    <text evidence="1">The sequence shown here is derived from an EMBL/GenBank/DDBJ whole genome shotgun (WGS) entry which is preliminary data.</text>
</comment>
<evidence type="ECO:0000313" key="2">
    <source>
        <dbReference type="Proteomes" id="UP000265520"/>
    </source>
</evidence>
<sequence length="57" mass="6817">FAPGDKGQHRGSGKWFFWRQEAKNSDMFRQLAPGDKWQQMLRKAVQQGHMWQSYSIF</sequence>
<dbReference type="Proteomes" id="UP000265520">
    <property type="component" value="Unassembled WGS sequence"/>
</dbReference>
<proteinExistence type="predicted"/>
<accession>A0A392TGA4</accession>
<evidence type="ECO:0000313" key="1">
    <source>
        <dbReference type="EMBL" id="MCI60151.1"/>
    </source>
</evidence>
<name>A0A392TGA4_9FABA</name>